<keyword evidence="2" id="KW-0732">Signal</keyword>
<evidence type="ECO:0000313" key="3">
    <source>
        <dbReference type="EMBL" id="MBA8886756.1"/>
    </source>
</evidence>
<accession>A0A839EWK1</accession>
<feature type="compositionally biased region" description="Basic and acidic residues" evidence="1">
    <location>
        <begin position="231"/>
        <end position="243"/>
    </location>
</feature>
<evidence type="ECO:0000313" key="4">
    <source>
        <dbReference type="Proteomes" id="UP000550401"/>
    </source>
</evidence>
<dbReference type="Pfam" id="PF08238">
    <property type="entry name" value="Sel1"/>
    <property type="match status" value="1"/>
</dbReference>
<dbReference type="EMBL" id="JACGXL010000001">
    <property type="protein sequence ID" value="MBA8886756.1"/>
    <property type="molecule type" value="Genomic_DNA"/>
</dbReference>
<dbReference type="SUPFAM" id="SSF81901">
    <property type="entry name" value="HCP-like"/>
    <property type="match status" value="1"/>
</dbReference>
<gene>
    <name evidence="3" type="ORF">FHW12_000947</name>
</gene>
<dbReference type="RefSeq" id="WP_182529807.1">
    <property type="nucleotide sequence ID" value="NZ_JACGXL010000001.1"/>
</dbReference>
<reference evidence="3 4" key="1">
    <citation type="submission" date="2020-07" db="EMBL/GenBank/DDBJ databases">
        <title>Genomic Encyclopedia of Type Strains, Phase IV (KMG-V): Genome sequencing to study the core and pangenomes of soil and plant-associated prokaryotes.</title>
        <authorList>
            <person name="Whitman W."/>
        </authorList>
    </citation>
    <scope>NUCLEOTIDE SEQUENCE [LARGE SCALE GENOMIC DNA]</scope>
    <source>
        <strain evidence="3 4">RH2WT43</strain>
    </source>
</reference>
<name>A0A839EWK1_9GAMM</name>
<dbReference type="Gene3D" id="1.25.40.10">
    <property type="entry name" value="Tetratricopeptide repeat domain"/>
    <property type="match status" value="1"/>
</dbReference>
<evidence type="ECO:0000256" key="2">
    <source>
        <dbReference type="SAM" id="SignalP"/>
    </source>
</evidence>
<feature type="region of interest" description="Disordered" evidence="1">
    <location>
        <begin position="26"/>
        <end position="47"/>
    </location>
</feature>
<protein>
    <recommendedName>
        <fullName evidence="5">Sel1 repeat-containing protein</fullName>
    </recommendedName>
</protein>
<dbReference type="InterPro" id="IPR006597">
    <property type="entry name" value="Sel1-like"/>
</dbReference>
<dbReference type="AlphaFoldDB" id="A0A839EWK1"/>
<organism evidence="3 4">
    <name type="scientific">Dokdonella fugitiva</name>
    <dbReference type="NCBI Taxonomy" id="328517"/>
    <lineage>
        <taxon>Bacteria</taxon>
        <taxon>Pseudomonadati</taxon>
        <taxon>Pseudomonadota</taxon>
        <taxon>Gammaproteobacteria</taxon>
        <taxon>Lysobacterales</taxon>
        <taxon>Rhodanobacteraceae</taxon>
        <taxon>Dokdonella</taxon>
    </lineage>
</organism>
<feature type="region of interest" description="Disordered" evidence="1">
    <location>
        <begin position="231"/>
        <end position="274"/>
    </location>
</feature>
<sequence>MDLRAMWLSGSFLLCAAAAADDNLPPRYDSRSNVERPATDRYATPEDKGRPGEKFYFDAVRAVAKKDFRFAVDMYEVSASWAYKPAQYNLGVMYLKGEGVPVDRSRAMAWFALAAERSDADYVQARELLYADLGKDEFAHANEIWRELKTTYGDDVALARAKMRWAHVRAEMTGSPVGSPGNLKVGSASGGVHPVRLGPTGRSEVNGFATAAFGVLGGSSEDGSIAYRQLRESDNPYDPKFEWRTSPNPEGTVTVDPIVPSPGAAEEHSDKRAR</sequence>
<feature type="chain" id="PRO_5032428037" description="Sel1 repeat-containing protein" evidence="2">
    <location>
        <begin position="21"/>
        <end position="274"/>
    </location>
</feature>
<dbReference type="SMART" id="SM00671">
    <property type="entry name" value="SEL1"/>
    <property type="match status" value="1"/>
</dbReference>
<feature type="compositionally biased region" description="Basic and acidic residues" evidence="1">
    <location>
        <begin position="265"/>
        <end position="274"/>
    </location>
</feature>
<proteinExistence type="predicted"/>
<dbReference type="Proteomes" id="UP000550401">
    <property type="component" value="Unassembled WGS sequence"/>
</dbReference>
<comment type="caution">
    <text evidence="3">The sequence shown here is derived from an EMBL/GenBank/DDBJ whole genome shotgun (WGS) entry which is preliminary data.</text>
</comment>
<evidence type="ECO:0000256" key="1">
    <source>
        <dbReference type="SAM" id="MobiDB-lite"/>
    </source>
</evidence>
<evidence type="ECO:0008006" key="5">
    <source>
        <dbReference type="Google" id="ProtNLM"/>
    </source>
</evidence>
<keyword evidence="4" id="KW-1185">Reference proteome</keyword>
<feature type="compositionally biased region" description="Basic and acidic residues" evidence="1">
    <location>
        <begin position="28"/>
        <end position="47"/>
    </location>
</feature>
<dbReference type="InterPro" id="IPR011990">
    <property type="entry name" value="TPR-like_helical_dom_sf"/>
</dbReference>
<feature type="signal peptide" evidence="2">
    <location>
        <begin position="1"/>
        <end position="20"/>
    </location>
</feature>